<gene>
    <name evidence="1" type="ORF">FA95DRAFT_1675332</name>
</gene>
<proteinExistence type="predicted"/>
<reference evidence="1" key="2">
    <citation type="journal article" date="2022" name="New Phytol.">
        <title>Evolutionary transition to the ectomycorrhizal habit in the genomes of a hyperdiverse lineage of mushroom-forming fungi.</title>
        <authorList>
            <person name="Looney B."/>
            <person name="Miyauchi S."/>
            <person name="Morin E."/>
            <person name="Drula E."/>
            <person name="Courty P.E."/>
            <person name="Kohler A."/>
            <person name="Kuo A."/>
            <person name="LaButti K."/>
            <person name="Pangilinan J."/>
            <person name="Lipzen A."/>
            <person name="Riley R."/>
            <person name="Andreopoulos W."/>
            <person name="He G."/>
            <person name="Johnson J."/>
            <person name="Nolan M."/>
            <person name="Tritt A."/>
            <person name="Barry K.W."/>
            <person name="Grigoriev I.V."/>
            <person name="Nagy L.G."/>
            <person name="Hibbett D."/>
            <person name="Henrissat B."/>
            <person name="Matheny P.B."/>
            <person name="Labbe J."/>
            <person name="Martin F.M."/>
        </authorList>
    </citation>
    <scope>NUCLEOTIDE SEQUENCE</scope>
    <source>
        <strain evidence="1">FP105234-sp</strain>
    </source>
</reference>
<dbReference type="EMBL" id="MU275846">
    <property type="protein sequence ID" value="KAI0052366.1"/>
    <property type="molecule type" value="Genomic_DNA"/>
</dbReference>
<dbReference type="Proteomes" id="UP000814033">
    <property type="component" value="Unassembled WGS sequence"/>
</dbReference>
<accession>A0ACB8S8V1</accession>
<keyword evidence="2" id="KW-1185">Reference proteome</keyword>
<organism evidence="1 2">
    <name type="scientific">Auriscalpium vulgare</name>
    <dbReference type="NCBI Taxonomy" id="40419"/>
    <lineage>
        <taxon>Eukaryota</taxon>
        <taxon>Fungi</taxon>
        <taxon>Dikarya</taxon>
        <taxon>Basidiomycota</taxon>
        <taxon>Agaricomycotina</taxon>
        <taxon>Agaricomycetes</taxon>
        <taxon>Russulales</taxon>
        <taxon>Auriscalpiaceae</taxon>
        <taxon>Auriscalpium</taxon>
    </lineage>
</organism>
<name>A0ACB8S8V1_9AGAM</name>
<comment type="caution">
    <text evidence="1">The sequence shown here is derived from an EMBL/GenBank/DDBJ whole genome shotgun (WGS) entry which is preliminary data.</text>
</comment>
<sequence>MPGLLVSPPLRITRKTGKLLQTLPRPPGVQLAARSLESWDDDEIFNPHYHSNQPPPVEDRNKGAGEVPMDDSFPPSNRFPFQDLLYCVKFANPADLARALAEVRALRRISEHKLSPFLVEASYYLEGPQPFYAVPTLRRSLRSEVGYPKNLPQYMYQTTKGLASLHDIGIIHRDIRPDNLLLTEDGDICIANFDLAYVHSKRHMRLCNLNLSDFPVGLLEYRSPEARRGSYNHMVDYWALGITMFELYCGQLPLGATDADKVDGIGSDDWREGDRLPESERRVMRAFLNPQPLVRAGATSDPYFNRVKK</sequence>
<protein>
    <submittedName>
        <fullName evidence="1">Kinase-like protein</fullName>
    </submittedName>
</protein>
<evidence type="ECO:0000313" key="1">
    <source>
        <dbReference type="EMBL" id="KAI0052366.1"/>
    </source>
</evidence>
<reference evidence="1" key="1">
    <citation type="submission" date="2021-02" db="EMBL/GenBank/DDBJ databases">
        <authorList>
            <consortium name="DOE Joint Genome Institute"/>
            <person name="Ahrendt S."/>
            <person name="Looney B.P."/>
            <person name="Miyauchi S."/>
            <person name="Morin E."/>
            <person name="Drula E."/>
            <person name="Courty P.E."/>
            <person name="Chicoki N."/>
            <person name="Fauchery L."/>
            <person name="Kohler A."/>
            <person name="Kuo A."/>
            <person name="Labutti K."/>
            <person name="Pangilinan J."/>
            <person name="Lipzen A."/>
            <person name="Riley R."/>
            <person name="Andreopoulos W."/>
            <person name="He G."/>
            <person name="Johnson J."/>
            <person name="Barry K.W."/>
            <person name="Grigoriev I.V."/>
            <person name="Nagy L."/>
            <person name="Hibbett D."/>
            <person name="Henrissat B."/>
            <person name="Matheny P.B."/>
            <person name="Labbe J."/>
            <person name="Martin F."/>
        </authorList>
    </citation>
    <scope>NUCLEOTIDE SEQUENCE</scope>
    <source>
        <strain evidence="1">FP105234-sp</strain>
    </source>
</reference>
<evidence type="ECO:0000313" key="2">
    <source>
        <dbReference type="Proteomes" id="UP000814033"/>
    </source>
</evidence>